<dbReference type="AlphaFoldDB" id="A0A6A1WJ80"/>
<protein>
    <recommendedName>
        <fullName evidence="2">Zinc knuckle CX2CX4HX4C domain-containing protein</fullName>
    </recommendedName>
</protein>
<comment type="caution">
    <text evidence="3">The sequence shown here is derived from an EMBL/GenBank/DDBJ whole genome shotgun (WGS) entry which is preliminary data.</text>
</comment>
<feature type="compositionally biased region" description="Basic and acidic residues" evidence="1">
    <location>
        <begin position="377"/>
        <end position="403"/>
    </location>
</feature>
<dbReference type="InterPro" id="IPR040256">
    <property type="entry name" value="At4g02000-like"/>
</dbReference>
<sequence>MDEINEKTKALSWNEVSGLLKPNSTRAHLIRQASLVGRLVSKKETIDEADLSMVEFWIQIHGLPLEIVDEVNARLIGCKLGEVLEMDAIEAHQSFIGLKVRFSASTPLEPGFYFTSDEGAALWIGFKYERLSCFCVHCGLIDHTIGTCYQNPAHPQNYALTDKIRGFLPLQHNAKLVSDHSRGSKQEGSWRRPLNQTEATRTVDIGTTITPPLSRVEATVVKPFSGQAMNSKIAWAGIHYSTLANSICPASSVGFNQTSLWQKTDLRAANNGIRINLEHGPTNLNVQNQDDCLAKNPRESFATQKSLDVTREHFGELQIRKDGPDDDLARTWAKSGGPWGSPLSAHLPPASNYKQSSPICINSHTSGNDSLAHYGSRRSDGAKRNWEKQEAREGSSLKKGKEELPSVAYQQELLLSELFHPGVS</sequence>
<name>A0A6A1WJ80_9ROSI</name>
<organism evidence="3 4">
    <name type="scientific">Morella rubra</name>
    <name type="common">Chinese bayberry</name>
    <dbReference type="NCBI Taxonomy" id="262757"/>
    <lineage>
        <taxon>Eukaryota</taxon>
        <taxon>Viridiplantae</taxon>
        <taxon>Streptophyta</taxon>
        <taxon>Embryophyta</taxon>
        <taxon>Tracheophyta</taxon>
        <taxon>Spermatophyta</taxon>
        <taxon>Magnoliopsida</taxon>
        <taxon>eudicotyledons</taxon>
        <taxon>Gunneridae</taxon>
        <taxon>Pentapetalae</taxon>
        <taxon>rosids</taxon>
        <taxon>fabids</taxon>
        <taxon>Fagales</taxon>
        <taxon>Myricaceae</taxon>
        <taxon>Morella</taxon>
    </lineage>
</organism>
<accession>A0A6A1WJ80</accession>
<evidence type="ECO:0000256" key="1">
    <source>
        <dbReference type="SAM" id="MobiDB-lite"/>
    </source>
</evidence>
<keyword evidence="4" id="KW-1185">Reference proteome</keyword>
<gene>
    <name evidence="3" type="ORF">CJ030_MR1G016592</name>
</gene>
<dbReference type="OrthoDB" id="1707487at2759"/>
<evidence type="ECO:0000313" key="3">
    <source>
        <dbReference type="EMBL" id="KAB1225194.1"/>
    </source>
</evidence>
<reference evidence="3 4" key="1">
    <citation type="journal article" date="2019" name="Plant Biotechnol. J.">
        <title>The red bayberry genome and genetic basis of sex determination.</title>
        <authorList>
            <person name="Jia H.M."/>
            <person name="Jia H.J."/>
            <person name="Cai Q.L."/>
            <person name="Wang Y."/>
            <person name="Zhao H.B."/>
            <person name="Yang W.F."/>
            <person name="Wang G.Y."/>
            <person name="Li Y.H."/>
            <person name="Zhan D.L."/>
            <person name="Shen Y.T."/>
            <person name="Niu Q.F."/>
            <person name="Chang L."/>
            <person name="Qiu J."/>
            <person name="Zhao L."/>
            <person name="Xie H.B."/>
            <person name="Fu W.Y."/>
            <person name="Jin J."/>
            <person name="Li X.W."/>
            <person name="Jiao Y."/>
            <person name="Zhou C.C."/>
            <person name="Tu T."/>
            <person name="Chai C.Y."/>
            <person name="Gao J.L."/>
            <person name="Fan L.J."/>
            <person name="van de Weg E."/>
            <person name="Wang J.Y."/>
            <person name="Gao Z.S."/>
        </authorList>
    </citation>
    <scope>NUCLEOTIDE SEQUENCE [LARGE SCALE GENOMIC DNA]</scope>
    <source>
        <tissue evidence="3">Leaves</tissue>
    </source>
</reference>
<dbReference type="EMBL" id="RXIC02000019">
    <property type="protein sequence ID" value="KAB1225194.1"/>
    <property type="molecule type" value="Genomic_DNA"/>
</dbReference>
<evidence type="ECO:0000313" key="4">
    <source>
        <dbReference type="Proteomes" id="UP000516437"/>
    </source>
</evidence>
<feature type="region of interest" description="Disordered" evidence="1">
    <location>
        <begin position="364"/>
        <end position="403"/>
    </location>
</feature>
<dbReference type="InterPro" id="IPR025836">
    <property type="entry name" value="Zn_knuckle_CX2CX4HX4C"/>
</dbReference>
<dbReference type="PANTHER" id="PTHR31286">
    <property type="entry name" value="GLYCINE-RICH CELL WALL STRUCTURAL PROTEIN 1.8-LIKE"/>
    <property type="match status" value="1"/>
</dbReference>
<evidence type="ECO:0000259" key="2">
    <source>
        <dbReference type="Pfam" id="PF14392"/>
    </source>
</evidence>
<dbReference type="Proteomes" id="UP000516437">
    <property type="component" value="Chromosome 1"/>
</dbReference>
<feature type="domain" description="Zinc knuckle CX2CX4HX4C" evidence="2">
    <location>
        <begin position="117"/>
        <end position="148"/>
    </location>
</feature>
<dbReference type="Pfam" id="PF14392">
    <property type="entry name" value="zf-CCHC_4"/>
    <property type="match status" value="1"/>
</dbReference>
<proteinExistence type="predicted"/>
<dbReference type="PANTHER" id="PTHR31286:SF167">
    <property type="entry name" value="OS09G0268800 PROTEIN"/>
    <property type="match status" value="1"/>
</dbReference>